<dbReference type="SUPFAM" id="SSF51735">
    <property type="entry name" value="NAD(P)-binding Rossmann-fold domains"/>
    <property type="match status" value="1"/>
</dbReference>
<evidence type="ECO:0000313" key="4">
    <source>
        <dbReference type="EMBL" id="GAT32561.1"/>
    </source>
</evidence>
<keyword evidence="5" id="KW-1185">Reference proteome</keyword>
<dbReference type="GO" id="GO:0016491">
    <property type="term" value="F:oxidoreductase activity"/>
    <property type="evidence" value="ECO:0007669"/>
    <property type="project" value="UniProtKB-KW"/>
</dbReference>
<dbReference type="InterPro" id="IPR050463">
    <property type="entry name" value="Gfo/Idh/MocA_oxidrdct_glycsds"/>
</dbReference>
<feature type="domain" description="GFO/IDH/MocA-like oxidoreductase" evidence="3">
    <location>
        <begin position="129"/>
        <end position="250"/>
    </location>
</feature>
<dbReference type="SUPFAM" id="SSF55347">
    <property type="entry name" value="Glyceraldehyde-3-phosphate dehydrogenase-like, C-terminal domain"/>
    <property type="match status" value="1"/>
</dbReference>
<dbReference type="Proteomes" id="UP000076023">
    <property type="component" value="Unassembled WGS sequence"/>
</dbReference>
<keyword evidence="1" id="KW-0560">Oxidoreductase</keyword>
<dbReference type="RefSeq" id="WP_075078391.1">
    <property type="nucleotide sequence ID" value="NZ_BDCO01000002.1"/>
</dbReference>
<evidence type="ECO:0000259" key="2">
    <source>
        <dbReference type="Pfam" id="PF01408"/>
    </source>
</evidence>
<proteinExistence type="predicted"/>
<accession>A0A146G4P3</accession>
<dbReference type="InterPro" id="IPR036291">
    <property type="entry name" value="NAD(P)-bd_dom_sf"/>
</dbReference>
<dbReference type="GO" id="GO:0000166">
    <property type="term" value="F:nucleotide binding"/>
    <property type="evidence" value="ECO:0007669"/>
    <property type="project" value="InterPro"/>
</dbReference>
<evidence type="ECO:0000313" key="5">
    <source>
        <dbReference type="Proteomes" id="UP000076023"/>
    </source>
</evidence>
<dbReference type="Gene3D" id="3.40.50.720">
    <property type="entry name" value="NAD(P)-binding Rossmann-like Domain"/>
    <property type="match status" value="1"/>
</dbReference>
<feature type="domain" description="Gfo/Idh/MocA-like oxidoreductase N-terminal" evidence="2">
    <location>
        <begin position="2"/>
        <end position="116"/>
    </location>
</feature>
<dbReference type="PANTHER" id="PTHR43818:SF11">
    <property type="entry name" value="BCDNA.GH03377"/>
    <property type="match status" value="1"/>
</dbReference>
<dbReference type="AlphaFoldDB" id="A0A146G4P3"/>
<reference evidence="5" key="1">
    <citation type="journal article" date="2017" name="Genome Announc.">
        <title>Draft Genome Sequence of Terrimicrobium sacchariphilum NM-5T, a Facultative Anaerobic Soil Bacterium of the Class Spartobacteria.</title>
        <authorList>
            <person name="Qiu Y.L."/>
            <person name="Tourlousse D.M."/>
            <person name="Matsuura N."/>
            <person name="Ohashi A."/>
            <person name="Sekiguchi Y."/>
        </authorList>
    </citation>
    <scope>NUCLEOTIDE SEQUENCE [LARGE SCALE GENOMIC DNA]</scope>
    <source>
        <strain evidence="5">NM-5</strain>
    </source>
</reference>
<evidence type="ECO:0000259" key="3">
    <source>
        <dbReference type="Pfam" id="PF22725"/>
    </source>
</evidence>
<dbReference type="EMBL" id="BDCO01000002">
    <property type="protein sequence ID" value="GAT32561.1"/>
    <property type="molecule type" value="Genomic_DNA"/>
</dbReference>
<dbReference type="InParanoid" id="A0A146G4P3"/>
<dbReference type="STRING" id="690879.TSACC_2960"/>
<protein>
    <submittedName>
        <fullName evidence="4">Predicted dehydrogenase</fullName>
    </submittedName>
</protein>
<dbReference type="InterPro" id="IPR000683">
    <property type="entry name" value="Gfo/Idh/MocA-like_OxRdtase_N"/>
</dbReference>
<evidence type="ECO:0000256" key="1">
    <source>
        <dbReference type="ARBA" id="ARBA00023002"/>
    </source>
</evidence>
<dbReference type="OrthoDB" id="189879at2"/>
<name>A0A146G4P3_TERSA</name>
<dbReference type="Pfam" id="PF01408">
    <property type="entry name" value="GFO_IDH_MocA"/>
    <property type="match status" value="1"/>
</dbReference>
<organism evidence="4 5">
    <name type="scientific">Terrimicrobium sacchariphilum</name>
    <dbReference type="NCBI Taxonomy" id="690879"/>
    <lineage>
        <taxon>Bacteria</taxon>
        <taxon>Pseudomonadati</taxon>
        <taxon>Verrucomicrobiota</taxon>
        <taxon>Terrimicrobiia</taxon>
        <taxon>Terrimicrobiales</taxon>
        <taxon>Terrimicrobiaceae</taxon>
        <taxon>Terrimicrobium</taxon>
    </lineage>
</organism>
<comment type="caution">
    <text evidence="4">The sequence shown here is derived from an EMBL/GenBank/DDBJ whole genome shotgun (WGS) entry which is preliminary data.</text>
</comment>
<dbReference type="Gene3D" id="3.30.360.10">
    <property type="entry name" value="Dihydrodipicolinate Reductase, domain 2"/>
    <property type="match status" value="1"/>
</dbReference>
<dbReference type="PANTHER" id="PTHR43818">
    <property type="entry name" value="BCDNA.GH03377"/>
    <property type="match status" value="1"/>
</dbReference>
<dbReference type="Pfam" id="PF22725">
    <property type="entry name" value="GFO_IDH_MocA_C3"/>
    <property type="match status" value="1"/>
</dbReference>
<dbReference type="InterPro" id="IPR055170">
    <property type="entry name" value="GFO_IDH_MocA-like_dom"/>
</dbReference>
<gene>
    <name evidence="4" type="ORF">TSACC_2960</name>
</gene>
<sequence length="322" mass="34771">MLGIGLYGSNGHQIHHQLQDSAEAEIVAHAMLDETAREAVRTLAPGAIEHASLASLLDDPRVELVSLCSPIRAQQAEEAIACLRSGRHVYAEKPCALDERDLDRILAASRASGRVFREMSGTIYAQPYWRIREIVRSGVLGDIVQVYAQKSYPNHAGRPGDEAIDGGLLLQVGIHAVRYITQCTGLAALDVRAEETQTGLTGRGDLRSAVVVTMSLAGGALATATVNYASQRGFGHWGHEELRIWGNLGFVEATDSGTRTRLVIGENDLGPLTDLAPAPQELSVLLDRILRETPEPVAEDEECQATRTVLRAKAGARLVTCR</sequence>